<evidence type="ECO:0000313" key="5">
    <source>
        <dbReference type="EMBL" id="PJJ77716.1"/>
    </source>
</evidence>
<dbReference type="OrthoDB" id="9797736at2"/>
<feature type="region of interest" description="Disordered" evidence="2">
    <location>
        <begin position="39"/>
        <end position="89"/>
    </location>
</feature>
<evidence type="ECO:0000259" key="4">
    <source>
        <dbReference type="PROSITE" id="PS50983"/>
    </source>
</evidence>
<dbReference type="Gene3D" id="3.40.50.1980">
    <property type="entry name" value="Nitrogenase molybdenum iron protein domain"/>
    <property type="match status" value="2"/>
</dbReference>
<dbReference type="InterPro" id="IPR002491">
    <property type="entry name" value="ABC_transptr_periplasmic_BD"/>
</dbReference>
<dbReference type="AlphaFoldDB" id="A0A2M9D0J8"/>
<dbReference type="SUPFAM" id="SSF53807">
    <property type="entry name" value="Helical backbone' metal receptor"/>
    <property type="match status" value="1"/>
</dbReference>
<proteinExistence type="inferred from homology"/>
<evidence type="ECO:0000256" key="1">
    <source>
        <dbReference type="ARBA" id="ARBA00008814"/>
    </source>
</evidence>
<protein>
    <submittedName>
        <fullName evidence="5">Iron complex transport system substrate-binding protein</fullName>
    </submittedName>
</protein>
<dbReference type="PANTHER" id="PTHR30535">
    <property type="entry name" value="VITAMIN B12-BINDING PROTEIN"/>
    <property type="match status" value="1"/>
</dbReference>
<comment type="caution">
    <text evidence="5">The sequence shown here is derived from an EMBL/GenBank/DDBJ whole genome shotgun (WGS) entry which is preliminary data.</text>
</comment>
<dbReference type="EMBL" id="PGFE01000001">
    <property type="protein sequence ID" value="PJJ77716.1"/>
    <property type="molecule type" value="Genomic_DNA"/>
</dbReference>
<dbReference type="PROSITE" id="PS51257">
    <property type="entry name" value="PROKAR_LIPOPROTEIN"/>
    <property type="match status" value="1"/>
</dbReference>
<reference evidence="5 6" key="1">
    <citation type="submission" date="2017-11" db="EMBL/GenBank/DDBJ databases">
        <title>Genomic Encyclopedia of Archaeal and Bacterial Type Strains, Phase II (KMG-II): From Individual Species to Whole Genera.</title>
        <authorList>
            <person name="Goeker M."/>
        </authorList>
    </citation>
    <scope>NUCLEOTIDE SEQUENCE [LARGE SCALE GENOMIC DNA]</scope>
    <source>
        <strain evidence="5 6">DSM 25478</strain>
    </source>
</reference>
<dbReference type="Proteomes" id="UP000231693">
    <property type="component" value="Unassembled WGS sequence"/>
</dbReference>
<feature type="compositionally biased region" description="Low complexity" evidence="2">
    <location>
        <begin position="39"/>
        <end position="69"/>
    </location>
</feature>
<evidence type="ECO:0000256" key="2">
    <source>
        <dbReference type="SAM" id="MobiDB-lite"/>
    </source>
</evidence>
<dbReference type="PANTHER" id="PTHR30535:SF4">
    <property type="entry name" value="HEMIN-BINDING PERIPLASMIC PROTEIN HMUT"/>
    <property type="match status" value="1"/>
</dbReference>
<dbReference type="InterPro" id="IPR050902">
    <property type="entry name" value="ABC_Transporter_SBP"/>
</dbReference>
<gene>
    <name evidence="5" type="ORF">CLV28_0942</name>
</gene>
<feature type="chain" id="PRO_5014896291" evidence="3">
    <location>
        <begin position="28"/>
        <end position="385"/>
    </location>
</feature>
<sequence>MHRPRTAVALVALAVALAAGCAPIETAATQPATTSAAASAPTDAASSGTTAGTAAPDATTPADACTAARAEPRPAAPASLPDGPRTGVVADDAIHPIADAPAPTLPVTVPSEGGEVTVTDTSRIIAVDLYGTLGEIVFSLGLGDQVVGRDASTGFAEAADLPVVTGSGHALQVEALLGLDPTVILADDTILTDATRTQLEDSGVPVVLFDSARTLDGVGPRIEAVATALGVPAAGTDLAERTAQEICVALAGVPEPADAPLVAFLYLRGGNVKLLFGPGSGADELLAAIGAQDAGTAIDLGREYAPVTSEALIAAAPDAYLVMTGGLESAGGIDAMLAIPGVGQTPAGEARRVIDMDDTDLLTFGPRTAGTISALAAALYGTDAA</sequence>
<comment type="similarity">
    <text evidence="1">Belongs to the bacterial solute-binding protein 8 family.</text>
</comment>
<name>A0A2M9D0J8_9CELL</name>
<evidence type="ECO:0000313" key="6">
    <source>
        <dbReference type="Proteomes" id="UP000231693"/>
    </source>
</evidence>
<organism evidence="5 6">
    <name type="scientific">Sediminihabitans luteus</name>
    <dbReference type="NCBI Taxonomy" id="1138585"/>
    <lineage>
        <taxon>Bacteria</taxon>
        <taxon>Bacillati</taxon>
        <taxon>Actinomycetota</taxon>
        <taxon>Actinomycetes</taxon>
        <taxon>Micrococcales</taxon>
        <taxon>Cellulomonadaceae</taxon>
        <taxon>Sediminihabitans</taxon>
    </lineage>
</organism>
<dbReference type="Pfam" id="PF01497">
    <property type="entry name" value="Peripla_BP_2"/>
    <property type="match status" value="1"/>
</dbReference>
<accession>A0A2M9D0J8</accession>
<feature type="domain" description="Fe/B12 periplasmic-binding" evidence="4">
    <location>
        <begin position="125"/>
        <end position="383"/>
    </location>
</feature>
<keyword evidence="6" id="KW-1185">Reference proteome</keyword>
<feature type="signal peptide" evidence="3">
    <location>
        <begin position="1"/>
        <end position="27"/>
    </location>
</feature>
<dbReference type="RefSeq" id="WP_100422053.1">
    <property type="nucleotide sequence ID" value="NZ_BOOX01000012.1"/>
</dbReference>
<keyword evidence="3" id="KW-0732">Signal</keyword>
<dbReference type="PROSITE" id="PS50983">
    <property type="entry name" value="FE_B12_PBP"/>
    <property type="match status" value="1"/>
</dbReference>
<evidence type="ECO:0000256" key="3">
    <source>
        <dbReference type="SAM" id="SignalP"/>
    </source>
</evidence>